<name>A0A7C2S7N0_ARCFL</name>
<comment type="caution">
    <text evidence="3">The sequence shown here is derived from an EMBL/GenBank/DDBJ whole genome shotgun (WGS) entry which is preliminary data.</text>
</comment>
<accession>A0A7C2S7N0</accession>
<feature type="domain" description="Flavinylation-associated cytochrome" evidence="2">
    <location>
        <begin position="13"/>
        <end position="71"/>
    </location>
</feature>
<dbReference type="GO" id="GO:0016020">
    <property type="term" value="C:membrane"/>
    <property type="evidence" value="ECO:0007669"/>
    <property type="project" value="InterPro"/>
</dbReference>
<organism evidence="3">
    <name type="scientific">Archaeoglobus fulgidus</name>
    <dbReference type="NCBI Taxonomy" id="2234"/>
    <lineage>
        <taxon>Archaea</taxon>
        <taxon>Methanobacteriati</taxon>
        <taxon>Methanobacteriota</taxon>
        <taxon>Archaeoglobi</taxon>
        <taxon>Archaeoglobales</taxon>
        <taxon>Archaeoglobaceae</taxon>
        <taxon>Archaeoglobus</taxon>
    </lineage>
</organism>
<evidence type="ECO:0000313" key="3">
    <source>
        <dbReference type="EMBL" id="HET22185.1"/>
    </source>
</evidence>
<dbReference type="InterPro" id="IPR016174">
    <property type="entry name" value="Di-haem_cyt_TM"/>
</dbReference>
<gene>
    <name evidence="3" type="ORF">ENN70_09125</name>
</gene>
<dbReference type="SUPFAM" id="SSF81342">
    <property type="entry name" value="Transmembrane di-heme cytochromes"/>
    <property type="match status" value="1"/>
</dbReference>
<proteinExistence type="predicted"/>
<evidence type="ECO:0000259" key="2">
    <source>
        <dbReference type="Pfam" id="PF14358"/>
    </source>
</evidence>
<dbReference type="GO" id="GO:0022904">
    <property type="term" value="P:respiratory electron transport chain"/>
    <property type="evidence" value="ECO:0007669"/>
    <property type="project" value="InterPro"/>
</dbReference>
<protein>
    <submittedName>
        <fullName evidence="3">DUF4405 domain-containing protein</fullName>
    </submittedName>
</protein>
<dbReference type="AlphaFoldDB" id="A0A7C2S7N0"/>
<dbReference type="EMBL" id="DSCQ01000120">
    <property type="protein sequence ID" value="HET22185.1"/>
    <property type="molecule type" value="Genomic_DNA"/>
</dbReference>
<feature type="transmembrane region" description="Helical" evidence="1">
    <location>
        <begin position="12"/>
        <end position="32"/>
    </location>
</feature>
<feature type="transmembrane region" description="Helical" evidence="1">
    <location>
        <begin position="54"/>
        <end position="71"/>
    </location>
</feature>
<dbReference type="InterPro" id="IPR025517">
    <property type="entry name" value="DUF4405"/>
</dbReference>
<keyword evidence="1" id="KW-1133">Transmembrane helix</keyword>
<evidence type="ECO:0000256" key="1">
    <source>
        <dbReference type="SAM" id="Phobius"/>
    </source>
</evidence>
<keyword evidence="1" id="KW-0812">Transmembrane</keyword>
<sequence length="87" mass="10215">MNWRKVRRIFLFYSMTIAGFITAVTGFILYFWPRGPKAGQLVIFGFQKNFWQDIHTYLALTAAVLIILHIIENRACVKMYVKETLRG</sequence>
<keyword evidence="1" id="KW-0472">Membrane</keyword>
<reference evidence="3" key="1">
    <citation type="journal article" date="2020" name="mSystems">
        <title>Genome- and Community-Level Interaction Insights into Carbon Utilization and Element Cycling Functions of Hydrothermarchaeota in Hydrothermal Sediment.</title>
        <authorList>
            <person name="Zhou Z."/>
            <person name="Liu Y."/>
            <person name="Xu W."/>
            <person name="Pan J."/>
            <person name="Luo Z.H."/>
            <person name="Li M."/>
        </authorList>
    </citation>
    <scope>NUCLEOTIDE SEQUENCE [LARGE SCALE GENOMIC DNA]</scope>
    <source>
        <strain evidence="3">SpSt-12</strain>
    </source>
</reference>
<dbReference type="Pfam" id="PF14358">
    <property type="entry name" value="DUF4405"/>
    <property type="match status" value="1"/>
</dbReference>